<dbReference type="PRINTS" id="PR00368">
    <property type="entry name" value="FADPNR"/>
</dbReference>
<evidence type="ECO:0000256" key="2">
    <source>
        <dbReference type="ARBA" id="ARBA00001966"/>
    </source>
</evidence>
<evidence type="ECO:0000256" key="6">
    <source>
        <dbReference type="ARBA" id="ARBA00022505"/>
    </source>
</evidence>
<sequence>MTFLRSTCSYCGVGCGVLIKKNPYTGEIHLKGDESHPASRGKLCSKGMNLHHVAMETSDRLTVPRMRVNRQAPLQEVSWETALSRAAAVFKGLIDKFGPDSVGFYLSGQLLTEEYYIINKLTKGFIGTNNIDTNSRLCMSSAVVGYKKSLGEDAVPVSYDDIELADCFFIAGANPAWCHPILFRRIEAHKLANPDVKIIVVDPRHTQSASIADLHLPIIPGTDIYLFNAIARVLIEQGKMDAAFIAEHTNGFEHVQAKVFELTLAEYAEKCGVPAADIVQAALWIGDAKGFISMWTMGLNQSVVGVNKNLALINLSLITGKIGRPGNGPFSLTGQPNAMGGREVGGLSTMLAVHKEINNPVHRQEIADFWGVPSVPDRPGLSAMEMIDALEAGRMKAIWIICTNPVDSMPNARRVEAALRKANFVIVQDISKNASSLDFADLILPAAGYMEKSGTMTNADRRVSLVQKITDAPGQALADAEIIWRFAAKMGWQKSFNYSSYGQIFDEYKMQTKGTNIDVSGLSHAYLKANGSVQWPFASADSKGTPRLFTDHRFYTPDARANMFAVAPDNASENTDTDFPLVLTTGRIRDQWHTMTRTGKVSKLNKHIPEPFVEIHPNDAERFGIINGDLVDVRGRRGDVRVRAKLTETIREGVVFLPMHWGRIMQRDAGRANNLTHDLIDPTSKQPDFKFSAVNVHKYVPKMQKIIVIGAGAGAGRFIEAMRERDQQVEIHVFSKEVNPFYNRVLLPEYLSGHKGWEHLLRFKAETLKALNVTLHNGIGVLSIDPSNNSLTDANGVKHTYDSLVVATGSRAFVPVDYPMDKSNMFTIRQREDVERIQALLKPNARIAIVGGGLLGLEMADAFDALGYQIDLIQQSDRLMPRQLDALSGKLLKQQIEEKNIVVHLNDQVVHFVEDSNDHNRIAAIKLKTGKTLQADIVMCAIGTTPNIDILRAAGLACGRGVKVNSRLQSSVDNIYCIGEIAELDGMMWGITAAAEEQADVLAKVLYGDPHVNYKGSTFMNILKLKDIHLSSVGMIEEPPNDDAYQVVRMEDVSRHYYKKCIIHNNKLVGTILMGNKDEFVQFRDLIKNGAELDDLRDALLRPGGGAAKEPLKGALVCSCNNVGEGNIKDCIGGGCKTLSDVMQKTGAGTGCGSCKPEIMVLLEQAKQTKQAEVMA</sequence>
<keyword evidence="9" id="KW-0732">Signal</keyword>
<dbReference type="InterPro" id="IPR041854">
    <property type="entry name" value="BFD-like_2Fe2S-bd_dom_sf"/>
</dbReference>
<evidence type="ECO:0000256" key="5">
    <source>
        <dbReference type="ARBA" id="ARBA00022485"/>
    </source>
</evidence>
<dbReference type="InterPro" id="IPR023753">
    <property type="entry name" value="FAD/NAD-binding_dom"/>
</dbReference>
<dbReference type="InterPro" id="IPR041575">
    <property type="entry name" value="Rubredoxin_C"/>
</dbReference>
<dbReference type="EMBL" id="CP031124">
    <property type="protein sequence ID" value="AXF85958.1"/>
    <property type="molecule type" value="Genomic_DNA"/>
</dbReference>
<dbReference type="SUPFAM" id="SSF51905">
    <property type="entry name" value="FAD/NAD(P)-binding domain"/>
    <property type="match status" value="2"/>
</dbReference>
<dbReference type="GO" id="GO:0042128">
    <property type="term" value="P:nitrate assimilation"/>
    <property type="evidence" value="ECO:0007669"/>
    <property type="project" value="UniProtKB-KW"/>
</dbReference>
<dbReference type="Pfam" id="PF18267">
    <property type="entry name" value="Rubredoxin_C"/>
    <property type="match status" value="1"/>
</dbReference>
<evidence type="ECO:0000256" key="4">
    <source>
        <dbReference type="ARBA" id="ARBA00008747"/>
    </source>
</evidence>
<accession>A0A345DC70</accession>
<keyword evidence="8" id="KW-0479">Metal-binding</keyword>
<dbReference type="Gene3D" id="3.50.50.60">
    <property type="entry name" value="FAD/NAD(P)-binding domain"/>
    <property type="match status" value="2"/>
</dbReference>
<dbReference type="AlphaFoldDB" id="A0A345DC70"/>
<dbReference type="CDD" id="cd02754">
    <property type="entry name" value="MopB_Nitrate-R-NapA-like"/>
    <property type="match status" value="1"/>
</dbReference>
<keyword evidence="10" id="KW-0574">Periplasm</keyword>
<comment type="function">
    <text evidence="18">Catalytic subunit of the periplasmic nitrate reductase complex NapAB. Receives electrons from NapB and catalyzes the reduction of nitrate to nitrite.</text>
</comment>
<keyword evidence="13 21" id="KW-0560">Oxidoreductase</keyword>
<keyword evidence="14" id="KW-0408">Iron</keyword>
<dbReference type="PANTHER" id="PTHR43105">
    <property type="entry name" value="RESPIRATORY NITRATE REDUCTASE"/>
    <property type="match status" value="1"/>
</dbReference>
<evidence type="ECO:0000313" key="21">
    <source>
        <dbReference type="EMBL" id="AXF85958.1"/>
    </source>
</evidence>
<evidence type="ECO:0000313" key="22">
    <source>
        <dbReference type="Proteomes" id="UP000252182"/>
    </source>
</evidence>
<comment type="cofactor">
    <cofactor evidence="1">
        <name>Mo-bis(molybdopterin guanine dinucleotide)</name>
        <dbReference type="ChEBI" id="CHEBI:60539"/>
    </cofactor>
</comment>
<evidence type="ECO:0000259" key="20">
    <source>
        <dbReference type="PROSITE" id="PS51669"/>
    </source>
</evidence>
<evidence type="ECO:0000256" key="3">
    <source>
        <dbReference type="ARBA" id="ARBA00001974"/>
    </source>
</evidence>
<keyword evidence="12" id="KW-0249">Electron transport</keyword>
<evidence type="ECO:0000256" key="17">
    <source>
        <dbReference type="ARBA" id="ARBA00052176"/>
    </source>
</evidence>
<dbReference type="PANTHER" id="PTHR43105:SF9">
    <property type="entry name" value="NADPH-FE(3+) OXIDOREDUCTASE SUBUNIT ALPHA"/>
    <property type="match status" value="1"/>
</dbReference>
<dbReference type="InterPro" id="IPR041957">
    <property type="entry name" value="CT_Nitrate-R-NapA-like"/>
</dbReference>
<keyword evidence="7" id="KW-0285">Flavoprotein</keyword>
<dbReference type="InterPro" id="IPR016156">
    <property type="entry name" value="FAD/NAD-linked_Rdtase_dimer_sf"/>
</dbReference>
<dbReference type="InterPro" id="IPR050123">
    <property type="entry name" value="Prok_molybdopt-oxidoreductase"/>
</dbReference>
<dbReference type="RefSeq" id="WP_114563091.1">
    <property type="nucleotide sequence ID" value="NZ_CP031124.1"/>
</dbReference>
<evidence type="ECO:0000256" key="8">
    <source>
        <dbReference type="ARBA" id="ARBA00022723"/>
    </source>
</evidence>
<dbReference type="FunFam" id="2.40.40.20:FF:000005">
    <property type="entry name" value="Periplasmic nitrate reductase"/>
    <property type="match status" value="1"/>
</dbReference>
<keyword evidence="5" id="KW-0004">4Fe-4S</keyword>
<dbReference type="PROSITE" id="PS51669">
    <property type="entry name" value="4FE4S_MOW_BIS_MGD"/>
    <property type="match status" value="1"/>
</dbReference>
<evidence type="ECO:0000256" key="1">
    <source>
        <dbReference type="ARBA" id="ARBA00001942"/>
    </source>
</evidence>
<gene>
    <name evidence="21" type="primary">narB</name>
    <name evidence="21" type="ORF">DTO96_101698</name>
</gene>
<dbReference type="InterPro" id="IPR006656">
    <property type="entry name" value="Mopterin_OxRdtase"/>
</dbReference>
<comment type="cofactor">
    <cofactor evidence="3">
        <name>FAD</name>
        <dbReference type="ChEBI" id="CHEBI:57692"/>
    </cofactor>
</comment>
<name>A0A345DC70_9BURK</name>
<dbReference type="Gene3D" id="3.40.50.740">
    <property type="match status" value="1"/>
</dbReference>
<dbReference type="EC" id="1.9.6.1" evidence="19"/>
<feature type="domain" description="4Fe-4S Mo/W bis-MGD-type" evidence="20">
    <location>
        <begin position="1"/>
        <end position="58"/>
    </location>
</feature>
<dbReference type="GO" id="GO:0046872">
    <property type="term" value="F:metal ion binding"/>
    <property type="evidence" value="ECO:0007669"/>
    <property type="project" value="UniProtKB-KW"/>
</dbReference>
<dbReference type="KEGG" id="hyf:DTO96_101698"/>
<keyword evidence="6" id="KW-0500">Molybdenum</keyword>
<dbReference type="OrthoDB" id="7376058at2"/>
<dbReference type="GO" id="GO:0051539">
    <property type="term" value="F:4 iron, 4 sulfur cluster binding"/>
    <property type="evidence" value="ECO:0007669"/>
    <property type="project" value="UniProtKB-KW"/>
</dbReference>
<dbReference type="Pfam" id="PF07992">
    <property type="entry name" value="Pyr_redox_2"/>
    <property type="match status" value="1"/>
</dbReference>
<dbReference type="InterPro" id="IPR006657">
    <property type="entry name" value="MoPterin_dinucl-bd_dom"/>
</dbReference>
<dbReference type="SUPFAM" id="SSF50692">
    <property type="entry name" value="ADC-like"/>
    <property type="match status" value="1"/>
</dbReference>
<dbReference type="Gene3D" id="1.10.10.1100">
    <property type="entry name" value="BFD-like [2Fe-2S]-binding domain"/>
    <property type="match status" value="1"/>
</dbReference>
<evidence type="ECO:0000256" key="12">
    <source>
        <dbReference type="ARBA" id="ARBA00022982"/>
    </source>
</evidence>
<comment type="similarity">
    <text evidence="4">Belongs to the prokaryotic molybdopterin-containing oxidoreductase family. NasA/NapA/NarB subfamily.</text>
</comment>
<dbReference type="Gene3D" id="3.30.390.30">
    <property type="match status" value="1"/>
</dbReference>
<dbReference type="Proteomes" id="UP000252182">
    <property type="component" value="Chromosome"/>
</dbReference>
<evidence type="ECO:0000256" key="18">
    <source>
        <dbReference type="ARBA" id="ARBA00055000"/>
    </source>
</evidence>
<comment type="catalytic activity">
    <reaction evidence="17">
        <text>2 Fe(II)-[cytochrome] + nitrate + 2 H(+) = 2 Fe(III)-[cytochrome] + nitrite + H2O</text>
        <dbReference type="Rhea" id="RHEA:12909"/>
        <dbReference type="Rhea" id="RHEA-COMP:11777"/>
        <dbReference type="Rhea" id="RHEA-COMP:11778"/>
        <dbReference type="ChEBI" id="CHEBI:15377"/>
        <dbReference type="ChEBI" id="CHEBI:15378"/>
        <dbReference type="ChEBI" id="CHEBI:16301"/>
        <dbReference type="ChEBI" id="CHEBI:17632"/>
        <dbReference type="ChEBI" id="CHEBI:29033"/>
        <dbReference type="ChEBI" id="CHEBI:29034"/>
        <dbReference type="EC" id="1.9.6.1"/>
    </reaction>
</comment>
<dbReference type="CDD" id="cd02791">
    <property type="entry name" value="MopB_CT_Nitrate-R-NapA-like"/>
    <property type="match status" value="1"/>
</dbReference>
<evidence type="ECO:0000256" key="11">
    <source>
        <dbReference type="ARBA" id="ARBA00022827"/>
    </source>
</evidence>
<proteinExistence type="inferred from homology"/>
<evidence type="ECO:0000256" key="10">
    <source>
        <dbReference type="ARBA" id="ARBA00022764"/>
    </source>
</evidence>
<dbReference type="InterPro" id="IPR006963">
    <property type="entry name" value="Mopterin_OxRdtase_4Fe-4S_dom"/>
</dbReference>
<keyword evidence="12" id="KW-0813">Transport</keyword>
<dbReference type="SUPFAM" id="SSF53706">
    <property type="entry name" value="Formate dehydrogenase/DMSO reductase, domains 1-3"/>
    <property type="match status" value="1"/>
</dbReference>
<evidence type="ECO:0000256" key="13">
    <source>
        <dbReference type="ARBA" id="ARBA00023002"/>
    </source>
</evidence>
<evidence type="ECO:0000256" key="19">
    <source>
        <dbReference type="ARBA" id="ARBA00067026"/>
    </source>
</evidence>
<evidence type="ECO:0000256" key="9">
    <source>
        <dbReference type="ARBA" id="ARBA00022729"/>
    </source>
</evidence>
<dbReference type="GO" id="GO:0043546">
    <property type="term" value="F:molybdopterin cofactor binding"/>
    <property type="evidence" value="ECO:0007669"/>
    <property type="project" value="InterPro"/>
</dbReference>
<evidence type="ECO:0000256" key="14">
    <source>
        <dbReference type="ARBA" id="ARBA00023004"/>
    </source>
</evidence>
<dbReference type="Pfam" id="PF00384">
    <property type="entry name" value="Molybdopterin"/>
    <property type="match status" value="1"/>
</dbReference>
<reference evidence="22" key="1">
    <citation type="submission" date="2018-07" db="EMBL/GenBank/DDBJ databases">
        <authorList>
            <person name="Kim H."/>
        </authorList>
    </citation>
    <scope>NUCLEOTIDE SEQUENCE [LARGE SCALE GENOMIC DNA]</scope>
    <source>
        <strain evidence="22">F02</strain>
    </source>
</reference>
<dbReference type="InterPro" id="IPR007419">
    <property type="entry name" value="BFD-like_2Fe2S-bd_dom"/>
</dbReference>
<evidence type="ECO:0000256" key="7">
    <source>
        <dbReference type="ARBA" id="ARBA00022630"/>
    </source>
</evidence>
<dbReference type="GO" id="GO:0050140">
    <property type="term" value="F:nitrate reductase (cytochrome) activity"/>
    <property type="evidence" value="ECO:0007669"/>
    <property type="project" value="UniProtKB-EC"/>
</dbReference>
<dbReference type="GO" id="GO:0016020">
    <property type="term" value="C:membrane"/>
    <property type="evidence" value="ECO:0007669"/>
    <property type="project" value="TreeGrafter"/>
</dbReference>
<keyword evidence="22" id="KW-1185">Reference proteome</keyword>
<keyword evidence="11" id="KW-0274">FAD</keyword>
<evidence type="ECO:0000256" key="15">
    <source>
        <dbReference type="ARBA" id="ARBA00023014"/>
    </source>
</evidence>
<protein>
    <recommendedName>
        <fullName evidence="19">nitrate reductase (cytochrome)</fullName>
        <ecNumber evidence="19">1.9.6.1</ecNumber>
    </recommendedName>
</protein>
<dbReference type="Gene3D" id="2.20.25.90">
    <property type="entry name" value="ADC-like domains"/>
    <property type="match status" value="1"/>
</dbReference>
<dbReference type="Pfam" id="PF04879">
    <property type="entry name" value="Molybdop_Fe4S4"/>
    <property type="match status" value="1"/>
</dbReference>
<dbReference type="Pfam" id="PF01568">
    <property type="entry name" value="Molydop_binding"/>
    <property type="match status" value="1"/>
</dbReference>
<evidence type="ECO:0000256" key="16">
    <source>
        <dbReference type="ARBA" id="ARBA00023063"/>
    </source>
</evidence>
<dbReference type="GO" id="GO:0045333">
    <property type="term" value="P:cellular respiration"/>
    <property type="evidence" value="ECO:0007669"/>
    <property type="project" value="UniProtKB-ARBA"/>
</dbReference>
<keyword evidence="16" id="KW-0534">Nitrate assimilation</keyword>
<dbReference type="PRINTS" id="PR00411">
    <property type="entry name" value="PNDRDTASEI"/>
</dbReference>
<comment type="cofactor">
    <cofactor evidence="2">
        <name>[4Fe-4S] cluster</name>
        <dbReference type="ChEBI" id="CHEBI:49883"/>
    </cofactor>
</comment>
<dbReference type="GO" id="GO:1990204">
    <property type="term" value="C:oxidoreductase complex"/>
    <property type="evidence" value="ECO:0007669"/>
    <property type="project" value="UniProtKB-ARBA"/>
</dbReference>
<dbReference type="Pfam" id="PF04324">
    <property type="entry name" value="Fer2_BFD"/>
    <property type="match status" value="1"/>
</dbReference>
<dbReference type="Gene3D" id="2.40.40.20">
    <property type="match status" value="1"/>
</dbReference>
<dbReference type="InterPro" id="IPR009010">
    <property type="entry name" value="Asp_de-COase-like_dom_sf"/>
</dbReference>
<organism evidence="21 22">
    <name type="scientific">Ephemeroptericola cinctiostellae</name>
    <dbReference type="NCBI Taxonomy" id="2268024"/>
    <lineage>
        <taxon>Bacteria</taxon>
        <taxon>Pseudomonadati</taxon>
        <taxon>Pseudomonadota</taxon>
        <taxon>Betaproteobacteria</taxon>
        <taxon>Burkholderiales</taxon>
        <taxon>Burkholderiaceae</taxon>
        <taxon>Ephemeroptericola</taxon>
    </lineage>
</organism>
<keyword evidence="15" id="KW-0411">Iron-sulfur</keyword>
<dbReference type="SMART" id="SM00926">
    <property type="entry name" value="Molybdop_Fe4S4"/>
    <property type="match status" value="1"/>
</dbReference>
<dbReference type="InterPro" id="IPR036188">
    <property type="entry name" value="FAD/NAD-bd_sf"/>
</dbReference>
<dbReference type="Gene3D" id="3.40.228.10">
    <property type="entry name" value="Dimethylsulfoxide Reductase, domain 2"/>
    <property type="match status" value="1"/>
</dbReference>